<reference evidence="2 3" key="1">
    <citation type="submission" date="2019-07" db="EMBL/GenBank/DDBJ databases">
        <title>Diversity of Bacteria from Kongsfjorden, Arctic.</title>
        <authorList>
            <person name="Yu Y."/>
        </authorList>
    </citation>
    <scope>NUCLEOTIDE SEQUENCE [LARGE SCALE GENOMIC DNA]</scope>
    <source>
        <strain evidence="2 3">SM1923</strain>
    </source>
</reference>
<proteinExistence type="predicted"/>
<dbReference type="Pfam" id="PF13391">
    <property type="entry name" value="HNH_2"/>
    <property type="match status" value="1"/>
</dbReference>
<keyword evidence="3" id="KW-1185">Reference proteome</keyword>
<dbReference type="EMBL" id="VNFH01000001">
    <property type="protein sequence ID" value="TVU73521.1"/>
    <property type="molecule type" value="Genomic_DNA"/>
</dbReference>
<gene>
    <name evidence="2" type="ORF">FQP86_00060</name>
</gene>
<evidence type="ECO:0000313" key="2">
    <source>
        <dbReference type="EMBL" id="TVU73521.1"/>
    </source>
</evidence>
<name>A0A558HWM0_9GAMM</name>
<sequence>MTTGTVMAKKLRHKNLTAKISISPKKRRAIETHQHKINNRLNKNKVTVTQDPSTKIEAPVNFNEVTPLENEDNKKDSYNEETPLLWVYEPSDLSEMSSDQIVNIWRNRKSLCGSKESAAEALAIYEVIIGATSEYKGWHRYIKRDEIIELDAPYLPDDINESYLNILASTAMSKSQVISSSEEDLKIAWSNRPNSFSSIEAACQALLMLRRKSGVNKNDSWHDLLSHPEIKKLEEHLPNEIKKEHVSQNNATTIKDFIDFDTRKKISKPRVIREGQQSFRSSVMKNYYNCCCITKCRIEDILEAAHISPYSGQNSNRLDNSLCLRVDIHRLFDRFLISIEPTNYTVAIHESLKNDPTYMELDGVKLTRGKVHASKKLISQHYVEFLNRAPS</sequence>
<protein>
    <recommendedName>
        <fullName evidence="1">HNH nuclease domain-containing protein</fullName>
    </recommendedName>
</protein>
<accession>A0A558HWM0</accession>
<dbReference type="Proteomes" id="UP000319941">
    <property type="component" value="Unassembled WGS sequence"/>
</dbReference>
<evidence type="ECO:0000259" key="1">
    <source>
        <dbReference type="Pfam" id="PF13391"/>
    </source>
</evidence>
<comment type="caution">
    <text evidence="2">The sequence shown here is derived from an EMBL/GenBank/DDBJ whole genome shotgun (WGS) entry which is preliminary data.</text>
</comment>
<dbReference type="OrthoDB" id="529575at2"/>
<dbReference type="AlphaFoldDB" id="A0A558HWM0"/>
<dbReference type="InterPro" id="IPR003615">
    <property type="entry name" value="HNH_nuc"/>
</dbReference>
<feature type="domain" description="HNH nuclease" evidence="1">
    <location>
        <begin position="291"/>
        <end position="340"/>
    </location>
</feature>
<evidence type="ECO:0000313" key="3">
    <source>
        <dbReference type="Proteomes" id="UP000319941"/>
    </source>
</evidence>
<organism evidence="2 3">
    <name type="scientific">Cobetia crustatorum</name>
    <dbReference type="NCBI Taxonomy" id="553385"/>
    <lineage>
        <taxon>Bacteria</taxon>
        <taxon>Pseudomonadati</taxon>
        <taxon>Pseudomonadota</taxon>
        <taxon>Gammaproteobacteria</taxon>
        <taxon>Oceanospirillales</taxon>
        <taxon>Halomonadaceae</taxon>
        <taxon>Cobetia</taxon>
    </lineage>
</organism>